<sequence length="675" mass="74178">MLEMDPVLSGSLCFLILAIAMYLKFIREQPWSDEELTDHKSSPVDGGSDNDTRPFLHPASPVGRGQSQEQKRGPGQGRQVVKQKKTQMQHLPLQPLDGYAGIKPGRETSSFAVAATGDDDVAASGVKYLVTHQPMRRRTQSGTAASSAMCGDDAKCAVVDSEEIIMDQLPTTTYEGSNYDQCIPQRVSEDSGKNQHRITLDDYDEEMGYVSPPRHEGAAEGAANVLLESVSFEAENDGFYDLEKHLPDDRVLDVADKSDRDLRLMQIGGKYSGGDLLEPSDVADASDNAKTLKTNVERQFVRDVAPPAQMQLEVARKARIPLFLHSPMYVKASATPLVDEVDVEFTAAFAVTKAQVKQGAGNGEALARDVAELDRVNGAGGGMAEGAHGTSMRRKRPKLSKAKSDSLHLDFKELQIDEMIGQGAFGTVHRAKWRGTVVAVKILVCQYLTADILEEFEAEVQIMSILRHPNICLLMGACLEPPTRCLVIEYLPRGSLWNVIRQDVVIDVAKQFGFARDAALGMNYLHSFQPPILHRDLKSPNLLINSSYALKISDFGLARVRARFQTMTGNCGTTQWMAPEVLAAEKYTEKADVFSYGVVVWETVTRQCPYEGLTQIQAALGVLNNNLRPKVPENCSPLFKQLMTLCWASVPEQRPSFATVLEILNSSAEGMLLSL</sequence>
<evidence type="ECO:0000256" key="10">
    <source>
        <dbReference type="ARBA" id="ARBA00048679"/>
    </source>
</evidence>
<dbReference type="Pfam" id="PF07714">
    <property type="entry name" value="PK_Tyr_Ser-Thr"/>
    <property type="match status" value="1"/>
</dbReference>
<dbReference type="InterPro" id="IPR051681">
    <property type="entry name" value="Ser/Thr_Kinases-Pseudokinases"/>
</dbReference>
<evidence type="ECO:0000256" key="1">
    <source>
        <dbReference type="ARBA" id="ARBA00004370"/>
    </source>
</evidence>
<keyword evidence="5 11" id="KW-0547">Nucleotide-binding</keyword>
<dbReference type="PROSITE" id="PS00107">
    <property type="entry name" value="PROTEIN_KINASE_ATP"/>
    <property type="match status" value="1"/>
</dbReference>
<comment type="caution">
    <text evidence="15">The sequence shown here is derived from an EMBL/GenBank/DDBJ whole genome shotgun (WGS) entry which is preliminary data.</text>
</comment>
<reference evidence="15" key="1">
    <citation type="submission" date="2024-01" db="EMBL/GenBank/DDBJ databases">
        <authorList>
            <person name="Webb A."/>
        </authorList>
    </citation>
    <scope>NUCLEOTIDE SEQUENCE</scope>
    <source>
        <strain evidence="15">Pm1</strain>
    </source>
</reference>
<feature type="region of interest" description="Disordered" evidence="12">
    <location>
        <begin position="379"/>
        <end position="399"/>
    </location>
</feature>
<evidence type="ECO:0000256" key="5">
    <source>
        <dbReference type="ARBA" id="ARBA00022741"/>
    </source>
</evidence>
<dbReference type="GO" id="GO:0016020">
    <property type="term" value="C:membrane"/>
    <property type="evidence" value="ECO:0007669"/>
    <property type="project" value="UniProtKB-SubCell"/>
</dbReference>
<comment type="subcellular location">
    <subcellularLocation>
        <location evidence="1">Membrane</location>
    </subcellularLocation>
</comment>
<evidence type="ECO:0000259" key="14">
    <source>
        <dbReference type="PROSITE" id="PS50011"/>
    </source>
</evidence>
<feature type="domain" description="Protein kinase" evidence="14">
    <location>
        <begin position="414"/>
        <end position="672"/>
    </location>
</feature>
<dbReference type="Gene3D" id="3.30.200.20">
    <property type="entry name" value="Phosphorylase Kinase, domain 1"/>
    <property type="match status" value="1"/>
</dbReference>
<dbReference type="SMART" id="SM00220">
    <property type="entry name" value="S_TKc"/>
    <property type="match status" value="1"/>
</dbReference>
<keyword evidence="8 13" id="KW-0472">Membrane</keyword>
<evidence type="ECO:0000256" key="12">
    <source>
        <dbReference type="SAM" id="MobiDB-lite"/>
    </source>
</evidence>
<evidence type="ECO:0000256" key="3">
    <source>
        <dbReference type="ARBA" id="ARBA00022527"/>
    </source>
</evidence>
<dbReference type="InterPro" id="IPR001245">
    <property type="entry name" value="Ser-Thr/Tyr_kinase_cat_dom"/>
</dbReference>
<dbReference type="InterPro" id="IPR011009">
    <property type="entry name" value="Kinase-like_dom_sf"/>
</dbReference>
<dbReference type="PROSITE" id="PS50011">
    <property type="entry name" value="PROTEIN_KINASE_DOM"/>
    <property type="match status" value="1"/>
</dbReference>
<evidence type="ECO:0000256" key="13">
    <source>
        <dbReference type="SAM" id="Phobius"/>
    </source>
</evidence>
<dbReference type="GO" id="GO:0005524">
    <property type="term" value="F:ATP binding"/>
    <property type="evidence" value="ECO:0007669"/>
    <property type="project" value="UniProtKB-UniRule"/>
</dbReference>
<dbReference type="FunFam" id="1.10.510.10:FF:000476">
    <property type="entry name" value="PAS domain-containing protein tyrosine kinase family protein"/>
    <property type="match status" value="1"/>
</dbReference>
<accession>A0AAV1V2X9</accession>
<evidence type="ECO:0000256" key="9">
    <source>
        <dbReference type="ARBA" id="ARBA00047899"/>
    </source>
</evidence>
<feature type="binding site" evidence="11">
    <location>
        <position position="441"/>
    </location>
    <ligand>
        <name>ATP</name>
        <dbReference type="ChEBI" id="CHEBI:30616"/>
    </ligand>
</feature>
<dbReference type="PRINTS" id="PR00109">
    <property type="entry name" value="TYRKINASE"/>
</dbReference>
<evidence type="ECO:0000256" key="11">
    <source>
        <dbReference type="PROSITE-ProRule" id="PRU10141"/>
    </source>
</evidence>
<keyword evidence="3" id="KW-0723">Serine/threonine-protein kinase</keyword>
<feature type="transmembrane region" description="Helical" evidence="13">
    <location>
        <begin position="6"/>
        <end position="23"/>
    </location>
</feature>
<keyword evidence="13" id="KW-0812">Transmembrane</keyword>
<keyword evidence="6" id="KW-0418">Kinase</keyword>
<evidence type="ECO:0000256" key="4">
    <source>
        <dbReference type="ARBA" id="ARBA00022679"/>
    </source>
</evidence>
<dbReference type="PANTHER" id="PTHR44329">
    <property type="entry name" value="SERINE/THREONINE-PROTEIN KINASE TNNI3K-RELATED"/>
    <property type="match status" value="1"/>
</dbReference>
<dbReference type="FunFam" id="3.30.200.20:FF:000060">
    <property type="entry name" value="Serine/threonine-protein kinase isoform 1"/>
    <property type="match status" value="1"/>
</dbReference>
<dbReference type="CDD" id="cd13999">
    <property type="entry name" value="STKc_MAP3K-like"/>
    <property type="match status" value="1"/>
</dbReference>
<evidence type="ECO:0000256" key="8">
    <source>
        <dbReference type="ARBA" id="ARBA00023136"/>
    </source>
</evidence>
<keyword evidence="13" id="KW-1133">Transmembrane helix</keyword>
<keyword evidence="7 11" id="KW-0067">ATP-binding</keyword>
<evidence type="ECO:0000256" key="2">
    <source>
        <dbReference type="ARBA" id="ARBA00012513"/>
    </source>
</evidence>
<dbReference type="Gene3D" id="1.10.510.10">
    <property type="entry name" value="Transferase(Phosphotransferase) domain 1"/>
    <property type="match status" value="1"/>
</dbReference>
<comment type="catalytic activity">
    <reaction evidence="9">
        <text>L-threonyl-[protein] + ATP = O-phospho-L-threonyl-[protein] + ADP + H(+)</text>
        <dbReference type="Rhea" id="RHEA:46608"/>
        <dbReference type="Rhea" id="RHEA-COMP:11060"/>
        <dbReference type="Rhea" id="RHEA-COMP:11605"/>
        <dbReference type="ChEBI" id="CHEBI:15378"/>
        <dbReference type="ChEBI" id="CHEBI:30013"/>
        <dbReference type="ChEBI" id="CHEBI:30616"/>
        <dbReference type="ChEBI" id="CHEBI:61977"/>
        <dbReference type="ChEBI" id="CHEBI:456216"/>
        <dbReference type="EC" id="2.7.11.1"/>
    </reaction>
</comment>
<evidence type="ECO:0000256" key="6">
    <source>
        <dbReference type="ARBA" id="ARBA00022777"/>
    </source>
</evidence>
<dbReference type="PROSITE" id="PS00108">
    <property type="entry name" value="PROTEIN_KINASE_ST"/>
    <property type="match status" value="1"/>
</dbReference>
<dbReference type="GO" id="GO:0004674">
    <property type="term" value="F:protein serine/threonine kinase activity"/>
    <property type="evidence" value="ECO:0007669"/>
    <property type="project" value="UniProtKB-KW"/>
</dbReference>
<organism evidence="15 16">
    <name type="scientific">Peronospora matthiolae</name>
    <dbReference type="NCBI Taxonomy" id="2874970"/>
    <lineage>
        <taxon>Eukaryota</taxon>
        <taxon>Sar</taxon>
        <taxon>Stramenopiles</taxon>
        <taxon>Oomycota</taxon>
        <taxon>Peronosporomycetes</taxon>
        <taxon>Peronosporales</taxon>
        <taxon>Peronosporaceae</taxon>
        <taxon>Peronospora</taxon>
    </lineage>
</organism>
<dbReference type="Proteomes" id="UP001162060">
    <property type="component" value="Unassembled WGS sequence"/>
</dbReference>
<dbReference type="InterPro" id="IPR000719">
    <property type="entry name" value="Prot_kinase_dom"/>
</dbReference>
<dbReference type="InterPro" id="IPR017441">
    <property type="entry name" value="Protein_kinase_ATP_BS"/>
</dbReference>
<comment type="catalytic activity">
    <reaction evidence="10">
        <text>L-seryl-[protein] + ATP = O-phospho-L-seryl-[protein] + ADP + H(+)</text>
        <dbReference type="Rhea" id="RHEA:17989"/>
        <dbReference type="Rhea" id="RHEA-COMP:9863"/>
        <dbReference type="Rhea" id="RHEA-COMP:11604"/>
        <dbReference type="ChEBI" id="CHEBI:15378"/>
        <dbReference type="ChEBI" id="CHEBI:29999"/>
        <dbReference type="ChEBI" id="CHEBI:30616"/>
        <dbReference type="ChEBI" id="CHEBI:83421"/>
        <dbReference type="ChEBI" id="CHEBI:456216"/>
        <dbReference type="EC" id="2.7.11.1"/>
    </reaction>
</comment>
<dbReference type="PANTHER" id="PTHR44329:SF288">
    <property type="entry name" value="MITOGEN-ACTIVATED PROTEIN KINASE KINASE KINASE 20"/>
    <property type="match status" value="1"/>
</dbReference>
<evidence type="ECO:0000313" key="15">
    <source>
        <dbReference type="EMBL" id="CAK7940353.1"/>
    </source>
</evidence>
<dbReference type="AlphaFoldDB" id="A0AAV1V2X9"/>
<evidence type="ECO:0000256" key="7">
    <source>
        <dbReference type="ARBA" id="ARBA00022840"/>
    </source>
</evidence>
<dbReference type="SUPFAM" id="SSF56112">
    <property type="entry name" value="Protein kinase-like (PK-like)"/>
    <property type="match status" value="1"/>
</dbReference>
<proteinExistence type="predicted"/>
<dbReference type="EMBL" id="CAKLBY020000258">
    <property type="protein sequence ID" value="CAK7940353.1"/>
    <property type="molecule type" value="Genomic_DNA"/>
</dbReference>
<evidence type="ECO:0000313" key="16">
    <source>
        <dbReference type="Proteomes" id="UP001162060"/>
    </source>
</evidence>
<dbReference type="EC" id="2.7.11.1" evidence="2"/>
<protein>
    <recommendedName>
        <fullName evidence="2">non-specific serine/threonine protein kinase</fullName>
        <ecNumber evidence="2">2.7.11.1</ecNumber>
    </recommendedName>
</protein>
<name>A0AAV1V2X9_9STRA</name>
<feature type="region of interest" description="Disordered" evidence="12">
    <location>
        <begin position="34"/>
        <end position="92"/>
    </location>
</feature>
<keyword evidence="4" id="KW-0808">Transferase</keyword>
<gene>
    <name evidence="15" type="ORF">PM001_LOCUS25503</name>
</gene>
<dbReference type="InterPro" id="IPR008271">
    <property type="entry name" value="Ser/Thr_kinase_AS"/>
</dbReference>